<dbReference type="PROSITE" id="PS50885">
    <property type="entry name" value="HAMP"/>
    <property type="match status" value="1"/>
</dbReference>
<dbReference type="GO" id="GO:0000155">
    <property type="term" value="F:phosphorelay sensor kinase activity"/>
    <property type="evidence" value="ECO:0007669"/>
    <property type="project" value="InterPro"/>
</dbReference>
<dbReference type="SMART" id="SM00387">
    <property type="entry name" value="HATPase_c"/>
    <property type="match status" value="1"/>
</dbReference>
<dbReference type="SUPFAM" id="SSF158472">
    <property type="entry name" value="HAMP domain-like"/>
    <property type="match status" value="1"/>
</dbReference>
<dbReference type="SMART" id="SM00388">
    <property type="entry name" value="HisKA"/>
    <property type="match status" value="1"/>
</dbReference>
<dbReference type="Pfam" id="PF02518">
    <property type="entry name" value="HATPase_c"/>
    <property type="match status" value="1"/>
</dbReference>
<dbReference type="FunFam" id="3.30.565.10:FF:000006">
    <property type="entry name" value="Sensor histidine kinase WalK"/>
    <property type="match status" value="1"/>
</dbReference>
<evidence type="ECO:0000259" key="18">
    <source>
        <dbReference type="PROSITE" id="PS50109"/>
    </source>
</evidence>
<dbReference type="RefSeq" id="WP_119882222.1">
    <property type="nucleotide sequence ID" value="NZ_CP032418.1"/>
</dbReference>
<dbReference type="EC" id="2.7.13.3" evidence="3"/>
<keyword evidence="13" id="KW-0843">Virulence</keyword>
<dbReference type="CDD" id="cd00075">
    <property type="entry name" value="HATPase"/>
    <property type="match status" value="1"/>
</dbReference>
<feature type="transmembrane region" description="Helical" evidence="17">
    <location>
        <begin position="161"/>
        <end position="182"/>
    </location>
</feature>
<dbReference type="KEGG" id="paek:D3873_00800"/>
<evidence type="ECO:0000256" key="10">
    <source>
        <dbReference type="ARBA" id="ARBA00022840"/>
    </source>
</evidence>
<dbReference type="SUPFAM" id="SSF55874">
    <property type="entry name" value="ATPase domain of HSP90 chaperone/DNA topoisomerase II/histidine kinase"/>
    <property type="match status" value="1"/>
</dbReference>
<evidence type="ECO:0000256" key="1">
    <source>
        <dbReference type="ARBA" id="ARBA00000085"/>
    </source>
</evidence>
<feature type="transmembrane region" description="Helical" evidence="17">
    <location>
        <begin position="6"/>
        <end position="26"/>
    </location>
</feature>
<dbReference type="PRINTS" id="PR00344">
    <property type="entry name" value="BCTRLSENSOR"/>
</dbReference>
<dbReference type="CDD" id="cd06225">
    <property type="entry name" value="HAMP"/>
    <property type="match status" value="1"/>
</dbReference>
<evidence type="ECO:0000259" key="19">
    <source>
        <dbReference type="PROSITE" id="PS50885"/>
    </source>
</evidence>
<reference evidence="21" key="1">
    <citation type="submission" date="2018-09" db="EMBL/GenBank/DDBJ databases">
        <authorList>
            <person name="Zhu H."/>
        </authorList>
    </citation>
    <scope>NUCLEOTIDE SEQUENCE [LARGE SCALE GENOMIC DNA]</scope>
    <source>
        <strain evidence="21">K2R23-3</strain>
    </source>
</reference>
<evidence type="ECO:0000256" key="17">
    <source>
        <dbReference type="SAM" id="Phobius"/>
    </source>
</evidence>
<dbReference type="Gene3D" id="3.30.565.10">
    <property type="entry name" value="Histidine kinase-like ATPase, C-terminal domain"/>
    <property type="match status" value="1"/>
</dbReference>
<evidence type="ECO:0000256" key="5">
    <source>
        <dbReference type="ARBA" id="ARBA00022553"/>
    </source>
</evidence>
<keyword evidence="4" id="KW-1003">Cell membrane</keyword>
<dbReference type="InterPro" id="IPR003594">
    <property type="entry name" value="HATPase_dom"/>
</dbReference>
<dbReference type="Proteomes" id="UP000265725">
    <property type="component" value="Chromosome"/>
</dbReference>
<name>A0A385YR51_9BACL</name>
<keyword evidence="12" id="KW-0902">Two-component regulatory system</keyword>
<evidence type="ECO:0000256" key="12">
    <source>
        <dbReference type="ARBA" id="ARBA00023012"/>
    </source>
</evidence>
<evidence type="ECO:0000256" key="6">
    <source>
        <dbReference type="ARBA" id="ARBA00022679"/>
    </source>
</evidence>
<evidence type="ECO:0000256" key="14">
    <source>
        <dbReference type="ARBA" id="ARBA00023136"/>
    </source>
</evidence>
<dbReference type="GO" id="GO:0005524">
    <property type="term" value="F:ATP binding"/>
    <property type="evidence" value="ECO:0007669"/>
    <property type="project" value="UniProtKB-KW"/>
</dbReference>
<evidence type="ECO:0000256" key="4">
    <source>
        <dbReference type="ARBA" id="ARBA00022475"/>
    </source>
</evidence>
<evidence type="ECO:0000256" key="13">
    <source>
        <dbReference type="ARBA" id="ARBA00023026"/>
    </source>
</evidence>
<gene>
    <name evidence="20" type="ORF">D3873_00800</name>
</gene>
<keyword evidence="7 17" id="KW-0812">Transmembrane</keyword>
<dbReference type="InterPro" id="IPR036890">
    <property type="entry name" value="HATPase_C_sf"/>
</dbReference>
<dbReference type="EMBL" id="CP032418">
    <property type="protein sequence ID" value="AYC28477.1"/>
    <property type="molecule type" value="Genomic_DNA"/>
</dbReference>
<evidence type="ECO:0000256" key="8">
    <source>
        <dbReference type="ARBA" id="ARBA00022741"/>
    </source>
</evidence>
<evidence type="ECO:0000256" key="16">
    <source>
        <dbReference type="ARBA" id="ARBA00040841"/>
    </source>
</evidence>
<evidence type="ECO:0000256" key="11">
    <source>
        <dbReference type="ARBA" id="ARBA00022989"/>
    </source>
</evidence>
<keyword evidence="9 20" id="KW-0418">Kinase</keyword>
<dbReference type="InterPro" id="IPR003660">
    <property type="entry name" value="HAMP_dom"/>
</dbReference>
<dbReference type="GO" id="GO:0005886">
    <property type="term" value="C:plasma membrane"/>
    <property type="evidence" value="ECO:0007669"/>
    <property type="project" value="UniProtKB-SubCell"/>
</dbReference>
<dbReference type="PROSITE" id="PS50109">
    <property type="entry name" value="HIS_KIN"/>
    <property type="match status" value="1"/>
</dbReference>
<keyword evidence="6" id="KW-0808">Transferase</keyword>
<dbReference type="SUPFAM" id="SSF47384">
    <property type="entry name" value="Homodimeric domain of signal transducing histidine kinase"/>
    <property type="match status" value="1"/>
</dbReference>
<dbReference type="Gene3D" id="6.10.340.10">
    <property type="match status" value="1"/>
</dbReference>
<dbReference type="InterPro" id="IPR050398">
    <property type="entry name" value="HssS/ArlS-like"/>
</dbReference>
<dbReference type="InterPro" id="IPR003661">
    <property type="entry name" value="HisK_dim/P_dom"/>
</dbReference>
<keyword evidence="5" id="KW-0597">Phosphoprotein</keyword>
<dbReference type="AlphaFoldDB" id="A0A385YR51"/>
<keyword evidence="10" id="KW-0067">ATP-binding</keyword>
<dbReference type="SMART" id="SM00304">
    <property type="entry name" value="HAMP"/>
    <property type="match status" value="1"/>
</dbReference>
<keyword evidence="14 17" id="KW-0472">Membrane</keyword>
<comment type="subcellular location">
    <subcellularLocation>
        <location evidence="2">Cell membrane</location>
        <topology evidence="2">Multi-pass membrane protein</topology>
    </subcellularLocation>
</comment>
<comment type="function">
    <text evidence="15">Member of the two-component regulatory system HssS/HssR involved in intracellular heme homeostasis and tempering of staphylococcal virulence. HssS functions as a heme sensor histidine kinase which is autophosphorylated at a histidine residue and transfers its phosphate group to an aspartate residue of HssR. HssR/HssS activates the expression of hrtAB, an efflux pump, in response to extracellular heme, hemin, hemoglobin or blood.</text>
</comment>
<protein>
    <recommendedName>
        <fullName evidence="16">Heme sensor protein HssS</fullName>
        <ecNumber evidence="3">2.7.13.3</ecNumber>
    </recommendedName>
</protein>
<evidence type="ECO:0000313" key="20">
    <source>
        <dbReference type="EMBL" id="AYC28477.1"/>
    </source>
</evidence>
<keyword evidence="11 17" id="KW-1133">Transmembrane helix</keyword>
<dbReference type="FunFam" id="1.10.287.130:FF:000001">
    <property type="entry name" value="Two-component sensor histidine kinase"/>
    <property type="match status" value="1"/>
</dbReference>
<proteinExistence type="predicted"/>
<accession>A0A385YR51</accession>
<dbReference type="InterPro" id="IPR005467">
    <property type="entry name" value="His_kinase_dom"/>
</dbReference>
<keyword evidence="21" id="KW-1185">Reference proteome</keyword>
<organism evidence="20 21">
    <name type="scientific">Paenisporosarcina cavernae</name>
    <dbReference type="NCBI Taxonomy" id="2320858"/>
    <lineage>
        <taxon>Bacteria</taxon>
        <taxon>Bacillati</taxon>
        <taxon>Bacillota</taxon>
        <taxon>Bacilli</taxon>
        <taxon>Bacillales</taxon>
        <taxon>Caryophanaceae</taxon>
        <taxon>Paenisporosarcina</taxon>
    </lineage>
</organism>
<evidence type="ECO:0000256" key="3">
    <source>
        <dbReference type="ARBA" id="ARBA00012438"/>
    </source>
</evidence>
<evidence type="ECO:0000256" key="2">
    <source>
        <dbReference type="ARBA" id="ARBA00004651"/>
    </source>
</evidence>
<comment type="catalytic activity">
    <reaction evidence="1">
        <text>ATP + protein L-histidine = ADP + protein N-phospho-L-histidine.</text>
        <dbReference type="EC" id="2.7.13.3"/>
    </reaction>
</comment>
<feature type="domain" description="Histidine kinase" evidence="18">
    <location>
        <begin position="245"/>
        <end position="459"/>
    </location>
</feature>
<dbReference type="CDD" id="cd00082">
    <property type="entry name" value="HisKA"/>
    <property type="match status" value="1"/>
</dbReference>
<dbReference type="InterPro" id="IPR036097">
    <property type="entry name" value="HisK_dim/P_sf"/>
</dbReference>
<dbReference type="Pfam" id="PF00672">
    <property type="entry name" value="HAMP"/>
    <property type="match status" value="1"/>
</dbReference>
<dbReference type="PANTHER" id="PTHR45528:SF11">
    <property type="entry name" value="HISTIDINE KINASE"/>
    <property type="match status" value="1"/>
</dbReference>
<keyword evidence="8" id="KW-0547">Nucleotide-binding</keyword>
<sequence>MKTLYTKFVVLTIGVIIGSFLFAFILSNMYYQLHLKEQNDAKNTEIAHEVKTFIEKHPDVSMEEYLTSISEVGYQLCVVDQAGTKTFYGAAFRETSLSPQVLERVWSGETYHGMNEFPTKTFVTGYFANELRNSIGVPVKRENNNIALFIRPNIEQLFNEMHILFGWIVGIAFFAAIIFVLISTKFLVQPISEMTNATKSLAEGNFNVQLNTKRQDELGKLATSFQHMARQLEQSDDMKKAFISNVSHDIQSPLSTIKNYLELTAQTEIKEEQSEYSAIIHSEVSRLSTLTRQLLLLASLDQHDFPAMTAQVDIAAQWKEVIRNYQWILQEKELSLDYSIPNAILQGDASMLYAVWDNVLTNAIKYTPPHGRIDITVEKTEDSVGVTVKDDGIGMTPAELERIFERFYRADSARGRNVEGTGLGLSIVQQIIELHKGTIDVTSIQKEGTTVKMTFPTVLPTST</sequence>
<dbReference type="Gene3D" id="1.10.287.130">
    <property type="match status" value="1"/>
</dbReference>
<dbReference type="OrthoDB" id="9813151at2"/>
<evidence type="ECO:0000313" key="21">
    <source>
        <dbReference type="Proteomes" id="UP000265725"/>
    </source>
</evidence>
<dbReference type="Pfam" id="PF00512">
    <property type="entry name" value="HisKA"/>
    <property type="match status" value="1"/>
</dbReference>
<dbReference type="InterPro" id="IPR004358">
    <property type="entry name" value="Sig_transdc_His_kin-like_C"/>
</dbReference>
<evidence type="ECO:0000256" key="7">
    <source>
        <dbReference type="ARBA" id="ARBA00022692"/>
    </source>
</evidence>
<evidence type="ECO:0000256" key="15">
    <source>
        <dbReference type="ARBA" id="ARBA00037219"/>
    </source>
</evidence>
<feature type="domain" description="HAMP" evidence="19">
    <location>
        <begin position="185"/>
        <end position="237"/>
    </location>
</feature>
<dbReference type="PANTHER" id="PTHR45528">
    <property type="entry name" value="SENSOR HISTIDINE KINASE CPXA"/>
    <property type="match status" value="1"/>
</dbReference>
<evidence type="ECO:0000256" key="9">
    <source>
        <dbReference type="ARBA" id="ARBA00022777"/>
    </source>
</evidence>